<evidence type="ECO:0000256" key="1">
    <source>
        <dbReference type="ARBA" id="ARBA00004741"/>
    </source>
</evidence>
<dbReference type="KEGG" id="spii:G7077_04710"/>
<dbReference type="PROSITE" id="PS51171">
    <property type="entry name" value="PREPHENATE_DEHYDR_3"/>
    <property type="match status" value="1"/>
</dbReference>
<keyword evidence="5" id="KW-0584">Phenylalanine biosynthesis</keyword>
<evidence type="ECO:0000256" key="5">
    <source>
        <dbReference type="ARBA" id="ARBA00023222"/>
    </source>
</evidence>
<dbReference type="GO" id="GO:0009094">
    <property type="term" value="P:L-phenylalanine biosynthetic process"/>
    <property type="evidence" value="ECO:0007669"/>
    <property type="project" value="UniProtKB-UniPathway"/>
</dbReference>
<evidence type="ECO:0000313" key="10">
    <source>
        <dbReference type="Proteomes" id="UP000503222"/>
    </source>
</evidence>
<feature type="domain" description="Prephenate dehydratase" evidence="8">
    <location>
        <begin position="2"/>
        <end position="174"/>
    </location>
</feature>
<keyword evidence="4" id="KW-0057">Aromatic amino acid biosynthesis</keyword>
<gene>
    <name evidence="9" type="ORF">G7077_04710</name>
</gene>
<comment type="pathway">
    <text evidence="1">Amino-acid biosynthesis; L-phenylalanine biosynthesis; phenylpyruvate from prephenate: step 1/1.</text>
</comment>
<evidence type="ECO:0000256" key="4">
    <source>
        <dbReference type="ARBA" id="ARBA00023141"/>
    </source>
</evidence>
<dbReference type="SUPFAM" id="SSF53850">
    <property type="entry name" value="Periplasmic binding protein-like II"/>
    <property type="match status" value="1"/>
</dbReference>
<sequence>MKAAYQGVPGAFSHEACLTFLPDAEPVGQATFANVIDAVENGDVDIGILPRANNSAGTVPEVQELIDASSLKVVAEHRLPIRIHLLGLPGAALDKVRVAVSHPMALKQCVRSLGELGLEQQEASNTAAAAQSLADPANAVLASESAAEAYGLEVLKRDMHDRDDNETIFVVVSR</sequence>
<dbReference type="PANTHER" id="PTHR21022:SF19">
    <property type="entry name" value="PREPHENATE DEHYDRATASE-RELATED"/>
    <property type="match status" value="1"/>
</dbReference>
<keyword evidence="10" id="KW-1185">Reference proteome</keyword>
<dbReference type="Proteomes" id="UP000503222">
    <property type="component" value="Chromosome"/>
</dbReference>
<dbReference type="RefSeq" id="WP_166410699.1">
    <property type="nucleotide sequence ID" value="NZ_CP049869.1"/>
</dbReference>
<keyword evidence="3" id="KW-0028">Amino-acid biosynthesis</keyword>
<dbReference type="Pfam" id="PF00800">
    <property type="entry name" value="PDT"/>
    <property type="match status" value="1"/>
</dbReference>
<dbReference type="CDD" id="cd13631">
    <property type="entry name" value="PBP2_Ct-PDT_like"/>
    <property type="match status" value="1"/>
</dbReference>
<reference evidence="9 10" key="1">
    <citation type="submission" date="2020-03" db="EMBL/GenBank/DDBJ databases">
        <title>Sphingomonas sp. nov., isolated from fish.</title>
        <authorList>
            <person name="Hyun D.-W."/>
            <person name="Bae J.-W."/>
        </authorList>
    </citation>
    <scope>NUCLEOTIDE SEQUENCE [LARGE SCALE GENOMIC DNA]</scope>
    <source>
        <strain evidence="9 10">HDW15B</strain>
    </source>
</reference>
<evidence type="ECO:0000256" key="7">
    <source>
        <dbReference type="ARBA" id="ARBA00047848"/>
    </source>
</evidence>
<dbReference type="AlphaFoldDB" id="A0A6G7YNK8"/>
<proteinExistence type="predicted"/>
<evidence type="ECO:0000256" key="3">
    <source>
        <dbReference type="ARBA" id="ARBA00022605"/>
    </source>
</evidence>
<dbReference type="EC" id="4.2.1.51" evidence="2"/>
<name>A0A6G7YNK8_9SPHN</name>
<dbReference type="InterPro" id="IPR001086">
    <property type="entry name" value="Preph_deHydtase"/>
</dbReference>
<dbReference type="GO" id="GO:0005737">
    <property type="term" value="C:cytoplasm"/>
    <property type="evidence" value="ECO:0007669"/>
    <property type="project" value="TreeGrafter"/>
</dbReference>
<evidence type="ECO:0000256" key="6">
    <source>
        <dbReference type="ARBA" id="ARBA00023239"/>
    </source>
</evidence>
<protein>
    <recommendedName>
        <fullName evidence="2">prephenate dehydratase</fullName>
        <ecNumber evidence="2">4.2.1.51</ecNumber>
    </recommendedName>
</protein>
<accession>A0A6G7YNK8</accession>
<comment type="catalytic activity">
    <reaction evidence="7">
        <text>prephenate + H(+) = 3-phenylpyruvate + CO2 + H2O</text>
        <dbReference type="Rhea" id="RHEA:21648"/>
        <dbReference type="ChEBI" id="CHEBI:15377"/>
        <dbReference type="ChEBI" id="CHEBI:15378"/>
        <dbReference type="ChEBI" id="CHEBI:16526"/>
        <dbReference type="ChEBI" id="CHEBI:18005"/>
        <dbReference type="ChEBI" id="CHEBI:29934"/>
        <dbReference type="EC" id="4.2.1.51"/>
    </reaction>
</comment>
<dbReference type="Gene3D" id="3.40.190.10">
    <property type="entry name" value="Periplasmic binding protein-like II"/>
    <property type="match status" value="2"/>
</dbReference>
<dbReference type="UniPathway" id="UPA00121">
    <property type="reaction ID" value="UER00345"/>
</dbReference>
<dbReference type="GO" id="GO:0004664">
    <property type="term" value="F:prephenate dehydratase activity"/>
    <property type="evidence" value="ECO:0007669"/>
    <property type="project" value="UniProtKB-EC"/>
</dbReference>
<keyword evidence="6" id="KW-0456">Lyase</keyword>
<evidence type="ECO:0000259" key="8">
    <source>
        <dbReference type="PROSITE" id="PS51171"/>
    </source>
</evidence>
<dbReference type="EMBL" id="CP049869">
    <property type="protein sequence ID" value="QIK78306.1"/>
    <property type="molecule type" value="Genomic_DNA"/>
</dbReference>
<dbReference type="PANTHER" id="PTHR21022">
    <property type="entry name" value="PREPHENATE DEHYDRATASE P PROTEIN"/>
    <property type="match status" value="1"/>
</dbReference>
<evidence type="ECO:0000256" key="2">
    <source>
        <dbReference type="ARBA" id="ARBA00013147"/>
    </source>
</evidence>
<organism evidence="9 10">
    <name type="scientific">Sphingomonas piscis</name>
    <dbReference type="NCBI Taxonomy" id="2714943"/>
    <lineage>
        <taxon>Bacteria</taxon>
        <taxon>Pseudomonadati</taxon>
        <taxon>Pseudomonadota</taxon>
        <taxon>Alphaproteobacteria</taxon>
        <taxon>Sphingomonadales</taxon>
        <taxon>Sphingomonadaceae</taxon>
        <taxon>Sphingomonas</taxon>
    </lineage>
</organism>
<evidence type="ECO:0000313" key="9">
    <source>
        <dbReference type="EMBL" id="QIK78306.1"/>
    </source>
</evidence>